<name>A0A8K0CBY8_IGNLU</name>
<accession>A0A8K0CBY8</accession>
<dbReference type="PANTHER" id="PTHR47272:SF1">
    <property type="entry name" value="PIGGYBAC TRANSPOSABLE ELEMENT-DERIVED PROTEIN 3-LIKE"/>
    <property type="match status" value="1"/>
</dbReference>
<keyword evidence="4" id="KW-1185">Reference proteome</keyword>
<sequence>MERQQLTDIIIPPEDSDDSMLDDSDEDPDYQPYEKNKHRRCDIFSAESGNVEDSVPHRSIQLSPMFPDFGSSSNIVLQMAEVIPQHRNHLLYFDNWFSSPNLFIELAKVGIGALDTIRTNRFGGLTFKSDLTMKNSGRGCFEKKRTNIDGIELRALKWFDNRGVVLANGLISYYRIEIRSKKYYLQFSFHFIDMCFVSSWLLYRDDCETHGIPQNDQVDSLQYRADVAAALCCKGKQRGGPRNSANSIDQEHEQKRHRGPTKPILDFTVKRDGYGQWSVLKPDRQRCKKPGCKGLTSMMCSKCSLFMFNEN</sequence>
<comment type="caution">
    <text evidence="3">The sequence shown here is derived from an EMBL/GenBank/DDBJ whole genome shotgun (WGS) entry which is preliminary data.</text>
</comment>
<dbReference type="PANTHER" id="PTHR47272">
    <property type="entry name" value="DDE_TNP_1_7 DOMAIN-CONTAINING PROTEIN"/>
    <property type="match status" value="1"/>
</dbReference>
<protein>
    <recommendedName>
        <fullName evidence="2">PiggyBac transposable element-derived protein domain-containing protein</fullName>
    </recommendedName>
</protein>
<dbReference type="Proteomes" id="UP000801492">
    <property type="component" value="Unassembled WGS sequence"/>
</dbReference>
<evidence type="ECO:0000259" key="2">
    <source>
        <dbReference type="Pfam" id="PF13843"/>
    </source>
</evidence>
<evidence type="ECO:0000313" key="4">
    <source>
        <dbReference type="Proteomes" id="UP000801492"/>
    </source>
</evidence>
<organism evidence="3 4">
    <name type="scientific">Ignelater luminosus</name>
    <name type="common">Cucubano</name>
    <name type="synonym">Pyrophorus luminosus</name>
    <dbReference type="NCBI Taxonomy" id="2038154"/>
    <lineage>
        <taxon>Eukaryota</taxon>
        <taxon>Metazoa</taxon>
        <taxon>Ecdysozoa</taxon>
        <taxon>Arthropoda</taxon>
        <taxon>Hexapoda</taxon>
        <taxon>Insecta</taxon>
        <taxon>Pterygota</taxon>
        <taxon>Neoptera</taxon>
        <taxon>Endopterygota</taxon>
        <taxon>Coleoptera</taxon>
        <taxon>Polyphaga</taxon>
        <taxon>Elateriformia</taxon>
        <taxon>Elateroidea</taxon>
        <taxon>Elateridae</taxon>
        <taxon>Agrypninae</taxon>
        <taxon>Pyrophorini</taxon>
        <taxon>Ignelater</taxon>
    </lineage>
</organism>
<feature type="domain" description="PiggyBac transposable element-derived protein" evidence="2">
    <location>
        <begin position="68"/>
        <end position="137"/>
    </location>
</feature>
<feature type="region of interest" description="Disordered" evidence="1">
    <location>
        <begin position="1"/>
        <end position="36"/>
    </location>
</feature>
<dbReference type="InterPro" id="IPR029526">
    <property type="entry name" value="PGBD"/>
</dbReference>
<evidence type="ECO:0000313" key="3">
    <source>
        <dbReference type="EMBL" id="KAF2880870.1"/>
    </source>
</evidence>
<evidence type="ECO:0000256" key="1">
    <source>
        <dbReference type="SAM" id="MobiDB-lite"/>
    </source>
</evidence>
<gene>
    <name evidence="3" type="ORF">ILUMI_25304</name>
</gene>
<reference evidence="3" key="1">
    <citation type="submission" date="2019-08" db="EMBL/GenBank/DDBJ databases">
        <title>The genome of the North American firefly Photinus pyralis.</title>
        <authorList>
            <consortium name="Photinus pyralis genome working group"/>
            <person name="Fallon T.R."/>
            <person name="Sander Lower S.E."/>
            <person name="Weng J.-K."/>
        </authorList>
    </citation>
    <scope>NUCLEOTIDE SEQUENCE</scope>
    <source>
        <strain evidence="3">TRF0915ILg1</strain>
        <tissue evidence="3">Whole body</tissue>
    </source>
</reference>
<dbReference type="OrthoDB" id="6770812at2759"/>
<dbReference type="AlphaFoldDB" id="A0A8K0CBY8"/>
<feature type="compositionally biased region" description="Acidic residues" evidence="1">
    <location>
        <begin position="14"/>
        <end position="29"/>
    </location>
</feature>
<dbReference type="Pfam" id="PF13843">
    <property type="entry name" value="DDE_Tnp_1_7"/>
    <property type="match status" value="1"/>
</dbReference>
<proteinExistence type="predicted"/>
<dbReference type="EMBL" id="VTPC01090895">
    <property type="protein sequence ID" value="KAF2880870.1"/>
    <property type="molecule type" value="Genomic_DNA"/>
</dbReference>
<feature type="region of interest" description="Disordered" evidence="1">
    <location>
        <begin position="236"/>
        <end position="261"/>
    </location>
</feature>